<comment type="caution">
    <text evidence="7">The sequence shown here is derived from an EMBL/GenBank/DDBJ whole genome shotgun (WGS) entry which is preliminary data.</text>
</comment>
<evidence type="ECO:0000256" key="1">
    <source>
        <dbReference type="ARBA" id="ARBA00004141"/>
    </source>
</evidence>
<evidence type="ECO:0000256" key="5">
    <source>
        <dbReference type="ARBA" id="ARBA00023136"/>
    </source>
</evidence>
<dbReference type="EMBL" id="LILC01000002">
    <property type="protein sequence ID" value="KOO50568.1"/>
    <property type="molecule type" value="Genomic_DNA"/>
</dbReference>
<dbReference type="PANTHER" id="PTHR43701">
    <property type="entry name" value="MEMBRANE TRANSPORTER PROTEIN MJ0441-RELATED"/>
    <property type="match status" value="1"/>
</dbReference>
<evidence type="ECO:0000256" key="4">
    <source>
        <dbReference type="ARBA" id="ARBA00022989"/>
    </source>
</evidence>
<keyword evidence="4 6" id="KW-1133">Transmembrane helix</keyword>
<dbReference type="Proteomes" id="UP000037558">
    <property type="component" value="Unassembled WGS sequence"/>
</dbReference>
<dbReference type="InterPro" id="IPR051598">
    <property type="entry name" value="TSUP/Inactive_protease-like"/>
</dbReference>
<keyword evidence="5 6" id="KW-0472">Membrane</keyword>
<feature type="transmembrane region" description="Helical" evidence="6">
    <location>
        <begin position="220"/>
        <end position="241"/>
    </location>
</feature>
<evidence type="ECO:0000256" key="3">
    <source>
        <dbReference type="ARBA" id="ARBA00022692"/>
    </source>
</evidence>
<dbReference type="PATRIC" id="fig|284581.3.peg.690"/>
<protein>
    <recommendedName>
        <fullName evidence="6">Probable membrane transporter protein</fullName>
    </recommendedName>
</protein>
<sequence length="245" mass="26826">MVVLVLVGFIATFIGTLCGSGGLINVPAMLLLGIPIHTVISSNKFSNTISSFSSFFVLLKNKTIQLKHALWMAPFSFLGGVTGGKITLYISAHTMQIVAIFLLSFALLLNFLKKPTQKDGVTTKPKLMTFPAIFGIGMYDGMFGPGQGTLLMYTFLQQGLSYLKAIAFTRFQTFLSCLGAFITYVSSPYFNWSVALPLALGSFLGAQLAVKLAPKLPKVYLIWLLRLVTFLLIVQLTYQLIQKSV</sequence>
<dbReference type="GO" id="GO:0005886">
    <property type="term" value="C:plasma membrane"/>
    <property type="evidence" value="ECO:0007669"/>
    <property type="project" value="UniProtKB-SubCell"/>
</dbReference>
<dbReference type="Pfam" id="PF01925">
    <property type="entry name" value="TauE"/>
    <property type="match status" value="1"/>
</dbReference>
<comment type="subcellular location">
    <subcellularLocation>
        <location evidence="6">Cell membrane</location>
        <topology evidence="6">Multi-pass membrane protein</topology>
    </subcellularLocation>
    <subcellularLocation>
        <location evidence="1">Membrane</location>
        <topology evidence="1">Multi-pass membrane protein</topology>
    </subcellularLocation>
</comment>
<dbReference type="InterPro" id="IPR002781">
    <property type="entry name" value="TM_pro_TauE-like"/>
</dbReference>
<feature type="transmembrane region" description="Helical" evidence="6">
    <location>
        <begin position="133"/>
        <end position="156"/>
    </location>
</feature>
<keyword evidence="8" id="KW-1185">Reference proteome</keyword>
<feature type="transmembrane region" description="Helical" evidence="6">
    <location>
        <begin position="96"/>
        <end position="112"/>
    </location>
</feature>
<evidence type="ECO:0000256" key="6">
    <source>
        <dbReference type="RuleBase" id="RU363041"/>
    </source>
</evidence>
<dbReference type="OrthoDB" id="554695at2"/>
<keyword evidence="3 6" id="KW-0812">Transmembrane</keyword>
<accession>A0A0M0LIP7</accession>
<dbReference type="AlphaFoldDB" id="A0A0M0LIP7"/>
<name>A0A0M0LIP7_9BACI</name>
<feature type="transmembrane region" description="Helical" evidence="6">
    <location>
        <begin position="189"/>
        <end position="208"/>
    </location>
</feature>
<feature type="transmembrane region" description="Helical" evidence="6">
    <location>
        <begin position="162"/>
        <end position="182"/>
    </location>
</feature>
<reference evidence="8" key="1">
    <citation type="submission" date="2015-08" db="EMBL/GenBank/DDBJ databases">
        <title>Fjat-14210 dsm16467.</title>
        <authorList>
            <person name="Liu B."/>
            <person name="Wang J."/>
            <person name="Zhu Y."/>
            <person name="Liu G."/>
            <person name="Chen Q."/>
            <person name="Chen Z."/>
            <person name="Lan J."/>
            <person name="Che J."/>
            <person name="Ge C."/>
            <person name="Shi H."/>
            <person name="Pan Z."/>
            <person name="Liu X."/>
        </authorList>
    </citation>
    <scope>NUCLEOTIDE SEQUENCE [LARGE SCALE GENOMIC DNA]</scope>
    <source>
        <strain evidence="8">DSM 16467</strain>
    </source>
</reference>
<gene>
    <name evidence="7" type="ORF">AMD01_02125</name>
</gene>
<comment type="similarity">
    <text evidence="2 6">Belongs to the 4-toluene sulfonate uptake permease (TSUP) (TC 2.A.102) family.</text>
</comment>
<evidence type="ECO:0000313" key="8">
    <source>
        <dbReference type="Proteomes" id="UP000037558"/>
    </source>
</evidence>
<evidence type="ECO:0000313" key="7">
    <source>
        <dbReference type="EMBL" id="KOO50568.1"/>
    </source>
</evidence>
<evidence type="ECO:0000256" key="2">
    <source>
        <dbReference type="ARBA" id="ARBA00009142"/>
    </source>
</evidence>
<keyword evidence="6" id="KW-1003">Cell membrane</keyword>
<proteinExistence type="inferred from homology"/>
<dbReference type="PANTHER" id="PTHR43701:SF2">
    <property type="entry name" value="MEMBRANE TRANSPORTER PROTEIN YJNA-RELATED"/>
    <property type="match status" value="1"/>
</dbReference>
<organism evidence="7 8">
    <name type="scientific">Priestia koreensis</name>
    <dbReference type="NCBI Taxonomy" id="284581"/>
    <lineage>
        <taxon>Bacteria</taxon>
        <taxon>Bacillati</taxon>
        <taxon>Bacillota</taxon>
        <taxon>Bacilli</taxon>
        <taxon>Bacillales</taxon>
        <taxon>Bacillaceae</taxon>
        <taxon>Priestia</taxon>
    </lineage>
</organism>